<dbReference type="InterPro" id="IPR009057">
    <property type="entry name" value="Homeodomain-like_sf"/>
</dbReference>
<dbReference type="InterPro" id="IPR014710">
    <property type="entry name" value="RmlC-like_jellyroll"/>
</dbReference>
<dbReference type="PANTHER" id="PTHR43280">
    <property type="entry name" value="ARAC-FAMILY TRANSCRIPTIONAL REGULATOR"/>
    <property type="match status" value="1"/>
</dbReference>
<evidence type="ECO:0000256" key="3">
    <source>
        <dbReference type="ARBA" id="ARBA00023163"/>
    </source>
</evidence>
<dbReference type="GO" id="GO:0043565">
    <property type="term" value="F:sequence-specific DNA binding"/>
    <property type="evidence" value="ECO:0007669"/>
    <property type="project" value="InterPro"/>
</dbReference>
<dbReference type="InterPro" id="IPR013096">
    <property type="entry name" value="Cupin_2"/>
</dbReference>
<evidence type="ECO:0000313" key="6">
    <source>
        <dbReference type="Proteomes" id="UP000639396"/>
    </source>
</evidence>
<keyword evidence="1" id="KW-0805">Transcription regulation</keyword>
<evidence type="ECO:0000313" key="5">
    <source>
        <dbReference type="EMBL" id="MBD2863178.1"/>
    </source>
</evidence>
<dbReference type="AlphaFoldDB" id="A0A927H0D0"/>
<reference evidence="5" key="1">
    <citation type="submission" date="2020-09" db="EMBL/GenBank/DDBJ databases">
        <title>A novel bacterium of genus Paenibacillus, isolated from South China Sea.</title>
        <authorList>
            <person name="Huang H."/>
            <person name="Mo K."/>
            <person name="Hu Y."/>
        </authorList>
    </citation>
    <scope>NUCLEOTIDE SEQUENCE</scope>
    <source>
        <strain evidence="5">IB182363</strain>
    </source>
</reference>
<keyword evidence="6" id="KW-1185">Reference proteome</keyword>
<accession>A0A927H0D0</accession>
<dbReference type="InterPro" id="IPR018060">
    <property type="entry name" value="HTH_AraC"/>
</dbReference>
<dbReference type="Pfam" id="PF12833">
    <property type="entry name" value="HTH_18"/>
    <property type="match status" value="1"/>
</dbReference>
<dbReference type="Pfam" id="PF07883">
    <property type="entry name" value="Cupin_2"/>
    <property type="match status" value="1"/>
</dbReference>
<keyword evidence="2" id="KW-0238">DNA-binding</keyword>
<comment type="caution">
    <text evidence="5">The sequence shown here is derived from an EMBL/GenBank/DDBJ whole genome shotgun (WGS) entry which is preliminary data.</text>
</comment>
<evidence type="ECO:0000259" key="4">
    <source>
        <dbReference type="PROSITE" id="PS01124"/>
    </source>
</evidence>
<dbReference type="InterPro" id="IPR037923">
    <property type="entry name" value="HTH-like"/>
</dbReference>
<proteinExistence type="predicted"/>
<evidence type="ECO:0000256" key="1">
    <source>
        <dbReference type="ARBA" id="ARBA00023015"/>
    </source>
</evidence>
<dbReference type="Proteomes" id="UP000639396">
    <property type="component" value="Unassembled WGS sequence"/>
</dbReference>
<dbReference type="EMBL" id="JACXJA010000017">
    <property type="protein sequence ID" value="MBD2863178.1"/>
    <property type="molecule type" value="Genomic_DNA"/>
</dbReference>
<organism evidence="5 6">
    <name type="scientific">Paenibacillus oceani</name>
    <dbReference type="NCBI Taxonomy" id="2772510"/>
    <lineage>
        <taxon>Bacteria</taxon>
        <taxon>Bacillati</taxon>
        <taxon>Bacillota</taxon>
        <taxon>Bacilli</taxon>
        <taxon>Bacillales</taxon>
        <taxon>Paenibacillaceae</taxon>
        <taxon>Paenibacillus</taxon>
    </lineage>
</organism>
<dbReference type="PROSITE" id="PS01124">
    <property type="entry name" value="HTH_ARAC_FAMILY_2"/>
    <property type="match status" value="1"/>
</dbReference>
<sequence>MTFPKYDLRIELSIQQIVTFYYMELPKHFWTPGERHDFWELCYVDKGHYEIVRGTERLVVEQGDLLLYAPNEFHAGRAVNDTAPAIIIVSFHCDSPAMRSLEGKTFRLNEDEKQLLSRLVEEGREAFDPPVDSPRMHRPFQRASAAFGSEQMIKNLLEILLVGLIRKGEIRRPPAVPESISAANYNHALVERIIDYMKDHIGENLNIHQLCAAFGVGRTRLMTLFKSVTGLGTMAYFNKLKIEHSKSLMRQNAFTMTELSERLGFASVHHFSRTFKKETLMTPTEYARTVNARAMRRASDVYPE</sequence>
<keyword evidence="3" id="KW-0804">Transcription</keyword>
<dbReference type="Gene3D" id="2.60.120.10">
    <property type="entry name" value="Jelly Rolls"/>
    <property type="match status" value="1"/>
</dbReference>
<dbReference type="SUPFAM" id="SSF51215">
    <property type="entry name" value="Regulatory protein AraC"/>
    <property type="match status" value="1"/>
</dbReference>
<dbReference type="Gene3D" id="1.10.10.60">
    <property type="entry name" value="Homeodomain-like"/>
    <property type="match status" value="2"/>
</dbReference>
<dbReference type="PANTHER" id="PTHR43280:SF2">
    <property type="entry name" value="HTH-TYPE TRANSCRIPTIONAL REGULATOR EXSA"/>
    <property type="match status" value="1"/>
</dbReference>
<protein>
    <submittedName>
        <fullName evidence="5">Helix-turn-helix transcriptional regulator</fullName>
    </submittedName>
</protein>
<gene>
    <name evidence="5" type="ORF">IDH45_14390</name>
</gene>
<dbReference type="RefSeq" id="WP_190928744.1">
    <property type="nucleotide sequence ID" value="NZ_JACXJA010000017.1"/>
</dbReference>
<name>A0A927H0D0_9BACL</name>
<evidence type="ECO:0000256" key="2">
    <source>
        <dbReference type="ARBA" id="ARBA00023125"/>
    </source>
</evidence>
<feature type="domain" description="HTH araC/xylS-type" evidence="4">
    <location>
        <begin position="191"/>
        <end position="289"/>
    </location>
</feature>
<dbReference type="GO" id="GO:0003700">
    <property type="term" value="F:DNA-binding transcription factor activity"/>
    <property type="evidence" value="ECO:0007669"/>
    <property type="project" value="InterPro"/>
</dbReference>
<dbReference type="SMART" id="SM00342">
    <property type="entry name" value="HTH_ARAC"/>
    <property type="match status" value="1"/>
</dbReference>
<dbReference type="SUPFAM" id="SSF46689">
    <property type="entry name" value="Homeodomain-like"/>
    <property type="match status" value="2"/>
</dbReference>